<evidence type="ECO:0000259" key="5">
    <source>
        <dbReference type="PROSITE" id="PS50871"/>
    </source>
</evidence>
<dbReference type="PANTHER" id="PTHR15427">
    <property type="entry name" value="EMILIN ELASTIN MICROFIBRIL INTERFACE-LOCATED PROTEIN ELASTIN MICROFIBRIL INTERFACER"/>
    <property type="match status" value="1"/>
</dbReference>
<dbReference type="InterPro" id="IPR001073">
    <property type="entry name" value="C1q_dom"/>
</dbReference>
<evidence type="ECO:0000256" key="2">
    <source>
        <dbReference type="ARBA" id="ARBA00022525"/>
    </source>
</evidence>
<feature type="domain" description="C1q" evidence="5">
    <location>
        <begin position="144"/>
        <end position="277"/>
    </location>
</feature>
<dbReference type="Pfam" id="PF00386">
    <property type="entry name" value="C1q"/>
    <property type="match status" value="1"/>
</dbReference>
<dbReference type="Gene3D" id="2.60.120.40">
    <property type="match status" value="1"/>
</dbReference>
<evidence type="ECO:0000313" key="6">
    <source>
        <dbReference type="EMBL" id="CAL1547218.1"/>
    </source>
</evidence>
<dbReference type="AlphaFoldDB" id="A0AAV2ILQ7"/>
<feature type="signal peptide" evidence="4">
    <location>
        <begin position="1"/>
        <end position="25"/>
    </location>
</feature>
<dbReference type="Proteomes" id="UP001497497">
    <property type="component" value="Unassembled WGS sequence"/>
</dbReference>
<gene>
    <name evidence="6" type="ORF">GSLYS_00020543001</name>
</gene>
<protein>
    <recommendedName>
        <fullName evidence="5">C1q domain-containing protein</fullName>
    </recommendedName>
</protein>
<keyword evidence="4" id="KW-0732">Signal</keyword>
<evidence type="ECO:0000256" key="1">
    <source>
        <dbReference type="ARBA" id="ARBA00004613"/>
    </source>
</evidence>
<comment type="caution">
    <text evidence="6">The sequence shown here is derived from an EMBL/GenBank/DDBJ whole genome shotgun (WGS) entry which is preliminary data.</text>
</comment>
<dbReference type="GO" id="GO:0005576">
    <property type="term" value="C:extracellular region"/>
    <property type="evidence" value="ECO:0007669"/>
    <property type="project" value="UniProtKB-SubCell"/>
</dbReference>
<dbReference type="SUPFAM" id="SSF49842">
    <property type="entry name" value="TNF-like"/>
    <property type="match status" value="1"/>
</dbReference>
<keyword evidence="7" id="KW-1185">Reference proteome</keyword>
<accession>A0AAV2ILQ7</accession>
<feature type="chain" id="PRO_5043752110" description="C1q domain-containing protein" evidence="4">
    <location>
        <begin position="26"/>
        <end position="277"/>
    </location>
</feature>
<feature type="region of interest" description="Disordered" evidence="3">
    <location>
        <begin position="45"/>
        <end position="73"/>
    </location>
</feature>
<dbReference type="InterPro" id="IPR050392">
    <property type="entry name" value="Collagen/C1q_domain"/>
</dbReference>
<dbReference type="PANTHER" id="PTHR15427:SF50">
    <property type="entry name" value="COMPLEMENT C1Q TUMOR NECROSIS FACTOR-RELATED PROTEIN 2-LIKE"/>
    <property type="match status" value="1"/>
</dbReference>
<dbReference type="InterPro" id="IPR008983">
    <property type="entry name" value="Tumour_necrosis_fac-like_dom"/>
</dbReference>
<organism evidence="6 7">
    <name type="scientific">Lymnaea stagnalis</name>
    <name type="common">Great pond snail</name>
    <name type="synonym">Helix stagnalis</name>
    <dbReference type="NCBI Taxonomy" id="6523"/>
    <lineage>
        <taxon>Eukaryota</taxon>
        <taxon>Metazoa</taxon>
        <taxon>Spiralia</taxon>
        <taxon>Lophotrochozoa</taxon>
        <taxon>Mollusca</taxon>
        <taxon>Gastropoda</taxon>
        <taxon>Heterobranchia</taxon>
        <taxon>Euthyneura</taxon>
        <taxon>Panpulmonata</taxon>
        <taxon>Hygrophila</taxon>
        <taxon>Lymnaeoidea</taxon>
        <taxon>Lymnaeidae</taxon>
        <taxon>Lymnaea</taxon>
    </lineage>
</organism>
<evidence type="ECO:0000256" key="4">
    <source>
        <dbReference type="SAM" id="SignalP"/>
    </source>
</evidence>
<evidence type="ECO:0000256" key="3">
    <source>
        <dbReference type="SAM" id="MobiDB-lite"/>
    </source>
</evidence>
<comment type="subcellular location">
    <subcellularLocation>
        <location evidence="1">Secreted</location>
    </subcellularLocation>
</comment>
<proteinExistence type="predicted"/>
<dbReference type="PROSITE" id="PS50871">
    <property type="entry name" value="C1Q"/>
    <property type="match status" value="1"/>
</dbReference>
<sequence length="277" mass="29759">MIEWSRYRVLCLTLSLALCTTVASAQRTARDMILENTDKGIRAGEDVATKDVVTGGGKDEDSSSNSGSGGSSSGVWIAGSTNCSCTRELTALKRDLREEINQRLALRAALDTYVTELYELRTLVVSNSSSRLSQGQAPNAQAAVTKPSVSFSSKLSYNRELKPLDTVIFDTILTNNGNAYDPETGKFTAPSSGTYLFYATILSGYNTKVETAIIVNDKEVARIYSGAHDAHGSGSNAAVVDLRSGDNVWVRLLYQGGNHVHGYYSTFSGALLKPSDT</sequence>
<dbReference type="PRINTS" id="PR00007">
    <property type="entry name" value="COMPLEMNTC1Q"/>
</dbReference>
<dbReference type="EMBL" id="CAXITT010000921">
    <property type="protein sequence ID" value="CAL1547218.1"/>
    <property type="molecule type" value="Genomic_DNA"/>
</dbReference>
<evidence type="ECO:0000313" key="7">
    <source>
        <dbReference type="Proteomes" id="UP001497497"/>
    </source>
</evidence>
<dbReference type="SMART" id="SM00110">
    <property type="entry name" value="C1Q"/>
    <property type="match status" value="1"/>
</dbReference>
<reference evidence="6 7" key="1">
    <citation type="submission" date="2024-04" db="EMBL/GenBank/DDBJ databases">
        <authorList>
            <consortium name="Genoscope - CEA"/>
            <person name="William W."/>
        </authorList>
    </citation>
    <scope>NUCLEOTIDE SEQUENCE [LARGE SCALE GENOMIC DNA]</scope>
</reference>
<keyword evidence="2" id="KW-0964">Secreted</keyword>
<name>A0AAV2ILQ7_LYMST</name>